<name>A0A239C1Q8_9ACTN</name>
<evidence type="ECO:0000313" key="3">
    <source>
        <dbReference type="Proteomes" id="UP000198386"/>
    </source>
</evidence>
<keyword evidence="1" id="KW-0472">Membrane</keyword>
<accession>A0A239C1Q8</accession>
<reference evidence="3" key="1">
    <citation type="submission" date="2017-06" db="EMBL/GenBank/DDBJ databases">
        <authorList>
            <person name="Varghese N."/>
            <person name="Submissions S."/>
        </authorList>
    </citation>
    <scope>NUCLEOTIDE SEQUENCE [LARGE SCALE GENOMIC DNA]</scope>
    <source>
        <strain evidence="3">DSM 45423</strain>
    </source>
</reference>
<dbReference type="Proteomes" id="UP000198386">
    <property type="component" value="Unassembled WGS sequence"/>
</dbReference>
<keyword evidence="1" id="KW-0812">Transmembrane</keyword>
<keyword evidence="3" id="KW-1185">Reference proteome</keyword>
<sequence length="33" mass="3154">MFDGAFPVGVALLAGGGVGALAGVVLLARAARR</sequence>
<organism evidence="2 3">
    <name type="scientific">Geodermatophilus saharensis</name>
    <dbReference type="NCBI Taxonomy" id="1137994"/>
    <lineage>
        <taxon>Bacteria</taxon>
        <taxon>Bacillati</taxon>
        <taxon>Actinomycetota</taxon>
        <taxon>Actinomycetes</taxon>
        <taxon>Geodermatophilales</taxon>
        <taxon>Geodermatophilaceae</taxon>
        <taxon>Geodermatophilus</taxon>
    </lineage>
</organism>
<gene>
    <name evidence="2" type="ORF">SAMN04488107_1547</name>
</gene>
<evidence type="ECO:0000256" key="1">
    <source>
        <dbReference type="SAM" id="Phobius"/>
    </source>
</evidence>
<keyword evidence="1" id="KW-1133">Transmembrane helix</keyword>
<dbReference type="EMBL" id="FZOH01000002">
    <property type="protein sequence ID" value="SNS13859.1"/>
    <property type="molecule type" value="Genomic_DNA"/>
</dbReference>
<dbReference type="AlphaFoldDB" id="A0A239C1Q8"/>
<evidence type="ECO:0000313" key="2">
    <source>
        <dbReference type="EMBL" id="SNS13859.1"/>
    </source>
</evidence>
<feature type="transmembrane region" description="Helical" evidence="1">
    <location>
        <begin position="6"/>
        <end position="28"/>
    </location>
</feature>
<protein>
    <submittedName>
        <fullName evidence="2">Uncharacterized protein</fullName>
    </submittedName>
</protein>
<proteinExistence type="predicted"/>